<gene>
    <name evidence="1" type="ORF">RPERSI_LOCUS8461</name>
</gene>
<evidence type="ECO:0000313" key="1">
    <source>
        <dbReference type="EMBL" id="CAG8665714.1"/>
    </source>
</evidence>
<sequence>NVWNFQWQFSSEKRSSKPLNPFGDSATVEISDSNDYVEDDEEVDLYTRQTANMPTYYDANLPLISDQIKDVSPTGQYGTFVSLIIMLIGIAFKETIEDYKRHLSDLKVNQRKCKYLNLEHEVYIVKEWNQINVGDIIRVEDGEFFPADLTLLSSSEPESLCYIDTSNLDGETNLKIKQAVNETSRLRSPIETSRFTGYIKSEQPNDSLYIYEGLLITNTHNGEKKIPLDQTQLLIRGTRLKSISWIYGIVIFTGHETKLMKNTTATPTKRTNMEKMVNLQIIYLIGILLTLSLVCAMGSDVMA</sequence>
<dbReference type="Proteomes" id="UP000789920">
    <property type="component" value="Unassembled WGS sequence"/>
</dbReference>
<protein>
    <submittedName>
        <fullName evidence="1">13472_t:CDS:1</fullName>
    </submittedName>
</protein>
<feature type="non-terminal residue" evidence="1">
    <location>
        <position position="1"/>
    </location>
</feature>
<evidence type="ECO:0000313" key="2">
    <source>
        <dbReference type="Proteomes" id="UP000789920"/>
    </source>
</evidence>
<organism evidence="1 2">
    <name type="scientific">Racocetra persica</name>
    <dbReference type="NCBI Taxonomy" id="160502"/>
    <lineage>
        <taxon>Eukaryota</taxon>
        <taxon>Fungi</taxon>
        <taxon>Fungi incertae sedis</taxon>
        <taxon>Mucoromycota</taxon>
        <taxon>Glomeromycotina</taxon>
        <taxon>Glomeromycetes</taxon>
        <taxon>Diversisporales</taxon>
        <taxon>Gigasporaceae</taxon>
        <taxon>Racocetra</taxon>
    </lineage>
</organism>
<accession>A0ACA9NT04</accession>
<feature type="non-terminal residue" evidence="1">
    <location>
        <position position="303"/>
    </location>
</feature>
<keyword evidence="2" id="KW-1185">Reference proteome</keyword>
<name>A0ACA9NT04_9GLOM</name>
<dbReference type="EMBL" id="CAJVQC010015308">
    <property type="protein sequence ID" value="CAG8665714.1"/>
    <property type="molecule type" value="Genomic_DNA"/>
</dbReference>
<reference evidence="1" key="1">
    <citation type="submission" date="2021-06" db="EMBL/GenBank/DDBJ databases">
        <authorList>
            <person name="Kallberg Y."/>
            <person name="Tangrot J."/>
            <person name="Rosling A."/>
        </authorList>
    </citation>
    <scope>NUCLEOTIDE SEQUENCE</scope>
    <source>
        <strain evidence="1">MA461A</strain>
    </source>
</reference>
<proteinExistence type="predicted"/>
<comment type="caution">
    <text evidence="1">The sequence shown here is derived from an EMBL/GenBank/DDBJ whole genome shotgun (WGS) entry which is preliminary data.</text>
</comment>